<evidence type="ECO:0000256" key="3">
    <source>
        <dbReference type="ARBA" id="ARBA00040298"/>
    </source>
</evidence>
<accession>A0A1G8K413</accession>
<evidence type="ECO:0000313" key="5">
    <source>
        <dbReference type="EMBL" id="SDI38182.1"/>
    </source>
</evidence>
<dbReference type="PANTHER" id="PTHR10668:SF105">
    <property type="entry name" value="DEHYDROGENASE-RELATED"/>
    <property type="match status" value="1"/>
</dbReference>
<dbReference type="PRINTS" id="PR00891">
    <property type="entry name" value="RABGDIREP"/>
</dbReference>
<dbReference type="STRING" id="568899.SAMN05192534_1417"/>
<gene>
    <name evidence="5" type="ORF">SAMN05192534_1417</name>
</gene>
<reference evidence="5 6" key="1">
    <citation type="submission" date="2016-10" db="EMBL/GenBank/DDBJ databases">
        <authorList>
            <person name="de Groot N.N."/>
        </authorList>
    </citation>
    <scope>NUCLEOTIDE SEQUENCE [LARGE SCALE GENOMIC DNA]</scope>
    <source>
        <strain evidence="5 6">DSM 21632</strain>
    </source>
</reference>
<evidence type="ECO:0000259" key="4">
    <source>
        <dbReference type="Pfam" id="PF01593"/>
    </source>
</evidence>
<organism evidence="5 6">
    <name type="scientific">Alteribacillus persepolensis</name>
    <dbReference type="NCBI Taxonomy" id="568899"/>
    <lineage>
        <taxon>Bacteria</taxon>
        <taxon>Bacillati</taxon>
        <taxon>Bacillota</taxon>
        <taxon>Bacilli</taxon>
        <taxon>Bacillales</taxon>
        <taxon>Bacillaceae</taxon>
        <taxon>Alteribacillus</taxon>
    </lineage>
</organism>
<dbReference type="OrthoDB" id="9814556at2"/>
<keyword evidence="6" id="KW-1185">Reference proteome</keyword>
<dbReference type="GO" id="GO:0007264">
    <property type="term" value="P:small GTPase-mediated signal transduction"/>
    <property type="evidence" value="ECO:0007669"/>
    <property type="project" value="InterPro"/>
</dbReference>
<sequence>MKTFDVVIVGSGINSLSAAAILSKKGHKVAVLERNDWIGGCIKTEEIVAPGFKTDVFSGWHPLFVTGPAYASLKEDLEKNGLEYVNTEVPAGIVTPDNKNTVLYTSRQKNIELFNQLSPGDGDRFNELMQNFEENAEMVFQMLSHEPLAWPSLRTVIKTARKKGLKEFKQDVGFMVKSADKLLDQYFESDLIKALFAPWILHTGLGPNDAVGNIMMQVLIFSLEAAGMPVPKGGGGELVKALMKIVEGNGGEFFINEDVNKILVENKTVKGVQTQNGEFYAKYVLANVTPHQLYEELLPETFVSKRIQRDVENYRYGNADMQIHYALEGSLNWENSELNKAAVVNLTSGVDGVSRSVNEAYNGLLPSEPTVAVGQHTAFDPSRAPEGKHTLWIQLLEMPRELKGDALGEIDTSNGYSEEVIEACVARIEDRIAKHAPNFKDMIIDRKVISPVDLEASNRNLVGGDPYSGAASIDQFLLWRPTAEFKQHDTPVKNLYHIGAASHPGPGLGGTSGYLAAQQVK</sequence>
<name>A0A1G8K413_9BACI</name>
<evidence type="ECO:0000256" key="2">
    <source>
        <dbReference type="ARBA" id="ARBA00038825"/>
    </source>
</evidence>
<feature type="domain" description="Amine oxidase" evidence="4">
    <location>
        <begin position="16"/>
        <end position="390"/>
    </location>
</feature>
<dbReference type="Proteomes" id="UP000199163">
    <property type="component" value="Unassembled WGS sequence"/>
</dbReference>
<evidence type="ECO:0000256" key="1">
    <source>
        <dbReference type="ARBA" id="ARBA00037217"/>
    </source>
</evidence>
<dbReference type="EMBL" id="FNDK01000041">
    <property type="protein sequence ID" value="SDI38182.1"/>
    <property type="molecule type" value="Genomic_DNA"/>
</dbReference>
<dbReference type="InterPro" id="IPR002937">
    <property type="entry name" value="Amino_oxidase"/>
</dbReference>
<dbReference type="AlphaFoldDB" id="A0A1G8K413"/>
<dbReference type="InterPro" id="IPR036188">
    <property type="entry name" value="FAD/NAD-bd_sf"/>
</dbReference>
<evidence type="ECO:0000313" key="6">
    <source>
        <dbReference type="Proteomes" id="UP000199163"/>
    </source>
</evidence>
<dbReference type="SUPFAM" id="SSF51905">
    <property type="entry name" value="FAD/NAD(P)-binding domain"/>
    <property type="match status" value="1"/>
</dbReference>
<protein>
    <recommendedName>
        <fullName evidence="3">Pyridine nucleotide-disulfide oxidoreductase domain-containing protein 2</fullName>
    </recommendedName>
</protein>
<comment type="subunit">
    <text evidence="2">Interacts with COX5B; this interaction may contribute to localize PYROXD2 to the inner face of the inner mitochondrial membrane.</text>
</comment>
<dbReference type="RefSeq" id="WP_091276822.1">
    <property type="nucleotide sequence ID" value="NZ_FNDK01000041.1"/>
</dbReference>
<dbReference type="GO" id="GO:0005092">
    <property type="term" value="F:GDP-dissociation inhibitor activity"/>
    <property type="evidence" value="ECO:0007669"/>
    <property type="project" value="InterPro"/>
</dbReference>
<dbReference type="GO" id="GO:0016491">
    <property type="term" value="F:oxidoreductase activity"/>
    <property type="evidence" value="ECO:0007669"/>
    <property type="project" value="InterPro"/>
</dbReference>
<comment type="function">
    <text evidence="1">Probable oxidoreductase that may play a role as regulator of mitochondrial function.</text>
</comment>
<proteinExistence type="predicted"/>
<dbReference type="InterPro" id="IPR018203">
    <property type="entry name" value="GDP_dissociation_inhibitor"/>
</dbReference>
<dbReference type="PANTHER" id="PTHR10668">
    <property type="entry name" value="PHYTOENE DEHYDROGENASE"/>
    <property type="match status" value="1"/>
</dbReference>
<dbReference type="Gene3D" id="3.50.50.60">
    <property type="entry name" value="FAD/NAD(P)-binding domain"/>
    <property type="match status" value="2"/>
</dbReference>
<dbReference type="Pfam" id="PF01593">
    <property type="entry name" value="Amino_oxidase"/>
    <property type="match status" value="1"/>
</dbReference>